<sequence length="150" mass="17442">MSQLVWRGGRRTLPLPIILPRPTVPFYFSPQCQSYVSRFCQLACLFIVPTHTFCHFTIPHTYYSSLFSLFCFHQCALLSFFPLPFLLFFTFAAHEINTKYIGIVQINAPPPVSFSVESFLTWAWRGWPGVELYPFLVFPFPLLPVYKSCK</sequence>
<dbReference type="HOGENOM" id="CLU_1740224_0_0_1"/>
<dbReference type="Proteomes" id="UP000027195">
    <property type="component" value="Unassembled WGS sequence"/>
</dbReference>
<dbReference type="EMBL" id="KL198024">
    <property type="protein sequence ID" value="KDQ17210.1"/>
    <property type="molecule type" value="Genomic_DNA"/>
</dbReference>
<name>A0A067MR75_BOTB1</name>
<reference evidence="3" key="1">
    <citation type="journal article" date="2014" name="Proc. Natl. Acad. Sci. U.S.A.">
        <title>Extensive sampling of basidiomycete genomes demonstrates inadequacy of the white-rot/brown-rot paradigm for wood decay fungi.</title>
        <authorList>
            <person name="Riley R."/>
            <person name="Salamov A.A."/>
            <person name="Brown D.W."/>
            <person name="Nagy L.G."/>
            <person name="Floudas D."/>
            <person name="Held B.W."/>
            <person name="Levasseur A."/>
            <person name="Lombard V."/>
            <person name="Morin E."/>
            <person name="Otillar R."/>
            <person name="Lindquist E.A."/>
            <person name="Sun H."/>
            <person name="LaButti K.M."/>
            <person name="Schmutz J."/>
            <person name="Jabbour D."/>
            <person name="Luo H."/>
            <person name="Baker S.E."/>
            <person name="Pisabarro A.G."/>
            <person name="Walton J.D."/>
            <person name="Blanchette R.A."/>
            <person name="Henrissat B."/>
            <person name="Martin F."/>
            <person name="Cullen D."/>
            <person name="Hibbett D.S."/>
            <person name="Grigoriev I.V."/>
        </authorList>
    </citation>
    <scope>NUCLEOTIDE SEQUENCE [LARGE SCALE GENOMIC DNA]</scope>
    <source>
        <strain evidence="3">FD-172 SS1</strain>
    </source>
</reference>
<proteinExistence type="predicted"/>
<keyword evidence="3" id="KW-1185">Reference proteome</keyword>
<evidence type="ECO:0000256" key="1">
    <source>
        <dbReference type="SAM" id="Phobius"/>
    </source>
</evidence>
<keyword evidence="1" id="KW-1133">Transmembrane helix</keyword>
<organism evidence="2 3">
    <name type="scientific">Botryobasidium botryosum (strain FD-172 SS1)</name>
    <dbReference type="NCBI Taxonomy" id="930990"/>
    <lineage>
        <taxon>Eukaryota</taxon>
        <taxon>Fungi</taxon>
        <taxon>Dikarya</taxon>
        <taxon>Basidiomycota</taxon>
        <taxon>Agaricomycotina</taxon>
        <taxon>Agaricomycetes</taxon>
        <taxon>Cantharellales</taxon>
        <taxon>Botryobasidiaceae</taxon>
        <taxon>Botryobasidium</taxon>
    </lineage>
</organism>
<keyword evidence="1" id="KW-0812">Transmembrane</keyword>
<evidence type="ECO:0000313" key="3">
    <source>
        <dbReference type="Proteomes" id="UP000027195"/>
    </source>
</evidence>
<protein>
    <submittedName>
        <fullName evidence="2">Uncharacterized protein</fullName>
    </submittedName>
</protein>
<gene>
    <name evidence="2" type="ORF">BOTBODRAFT_600406</name>
</gene>
<keyword evidence="1" id="KW-0472">Membrane</keyword>
<feature type="transmembrane region" description="Helical" evidence="1">
    <location>
        <begin position="66"/>
        <end position="89"/>
    </location>
</feature>
<dbReference type="AlphaFoldDB" id="A0A067MR75"/>
<accession>A0A067MR75</accession>
<dbReference type="InParanoid" id="A0A067MR75"/>
<evidence type="ECO:0000313" key="2">
    <source>
        <dbReference type="EMBL" id="KDQ17210.1"/>
    </source>
</evidence>